<dbReference type="InterPro" id="IPR006016">
    <property type="entry name" value="UspA"/>
</dbReference>
<evidence type="ECO:0000313" key="3">
    <source>
        <dbReference type="EMBL" id="QXT63988.1"/>
    </source>
</evidence>
<dbReference type="EMBL" id="CP079216">
    <property type="protein sequence ID" value="QXT63988.1"/>
    <property type="molecule type" value="Genomic_DNA"/>
</dbReference>
<proteinExistence type="inferred from homology"/>
<evidence type="ECO:0000259" key="2">
    <source>
        <dbReference type="Pfam" id="PF00582"/>
    </source>
</evidence>
<keyword evidence="4" id="KW-1185">Reference proteome</keyword>
<dbReference type="Proteomes" id="UP000824504">
    <property type="component" value="Chromosome"/>
</dbReference>
<sequence>MTEKTQPLIVVGVDGSDDGLRAVRFGTGAALRRDGELLLVNAVDDTLMAGAWGVVYDPEVLQAAGVTANEQAKGIALEAGLPADRIRTEVVMGSPGGVMARLSEVADLIIVGRRAASGLERMFVGSTSVAVVANASCPVVVISAAAHPDPVGQKGIIGVGLQTDPGSEATLEAAFEQCERFTDKLEIVHAVQPPVGIFARKLTPAQLDEQVRFAQGGIEALAAGVAERHPGVEYSVHVAIDSPINYLVSRSANYDMLVLGVGESSIPGISLGGLMRGLMAHALCPLYISRG</sequence>
<name>A0ABX8SPF8_9ACTN</name>
<accession>A0ABX8SPF8</accession>
<gene>
    <name evidence="3" type="ORF">KDB89_05920</name>
</gene>
<evidence type="ECO:0000313" key="4">
    <source>
        <dbReference type="Proteomes" id="UP000824504"/>
    </source>
</evidence>
<feature type="domain" description="UspA" evidence="2">
    <location>
        <begin position="157"/>
        <end position="289"/>
    </location>
</feature>
<organism evidence="3 4">
    <name type="scientific">Tessaracoccus palaemonis</name>
    <dbReference type="NCBI Taxonomy" id="2829499"/>
    <lineage>
        <taxon>Bacteria</taxon>
        <taxon>Bacillati</taxon>
        <taxon>Actinomycetota</taxon>
        <taxon>Actinomycetes</taxon>
        <taxon>Propionibacteriales</taxon>
        <taxon>Propionibacteriaceae</taxon>
        <taxon>Tessaracoccus</taxon>
    </lineage>
</organism>
<dbReference type="PANTHER" id="PTHR46268:SF6">
    <property type="entry name" value="UNIVERSAL STRESS PROTEIN UP12"/>
    <property type="match status" value="1"/>
</dbReference>
<evidence type="ECO:0000256" key="1">
    <source>
        <dbReference type="ARBA" id="ARBA00008791"/>
    </source>
</evidence>
<dbReference type="PANTHER" id="PTHR46268">
    <property type="entry name" value="STRESS RESPONSE PROTEIN NHAX"/>
    <property type="match status" value="1"/>
</dbReference>
<reference evidence="3 4" key="1">
    <citation type="submission" date="2021-07" db="EMBL/GenBank/DDBJ databases">
        <title>complete genome sequencing of Tessaracoccus sp.J1M15.</title>
        <authorList>
            <person name="Bae J.-W."/>
            <person name="Kim D.-y."/>
        </authorList>
    </citation>
    <scope>NUCLEOTIDE SEQUENCE [LARGE SCALE GENOMIC DNA]</scope>
    <source>
        <strain evidence="3 4">J1M15</strain>
    </source>
</reference>
<dbReference type="Pfam" id="PF00582">
    <property type="entry name" value="Usp"/>
    <property type="match status" value="2"/>
</dbReference>
<comment type="similarity">
    <text evidence="1">Belongs to the universal stress protein A family.</text>
</comment>
<dbReference type="RefSeq" id="WP_219083914.1">
    <property type="nucleotide sequence ID" value="NZ_CP079216.1"/>
</dbReference>
<protein>
    <submittedName>
        <fullName evidence="3">Universal stress protein</fullName>
    </submittedName>
</protein>
<dbReference type="CDD" id="cd00293">
    <property type="entry name" value="USP-like"/>
    <property type="match status" value="1"/>
</dbReference>
<feature type="domain" description="UspA" evidence="2">
    <location>
        <begin position="9"/>
        <end position="142"/>
    </location>
</feature>